<feature type="transmembrane region" description="Helical" evidence="2">
    <location>
        <begin position="111"/>
        <end position="131"/>
    </location>
</feature>
<feature type="transmembrane region" description="Helical" evidence="2">
    <location>
        <begin position="79"/>
        <end position="99"/>
    </location>
</feature>
<evidence type="ECO:0000313" key="4">
    <source>
        <dbReference type="Proteomes" id="UP001189429"/>
    </source>
</evidence>
<name>A0ABN9VKM4_9DINO</name>
<keyword evidence="2" id="KW-0812">Transmembrane</keyword>
<keyword evidence="2" id="KW-1133">Transmembrane helix</keyword>
<accession>A0ABN9VKM4</accession>
<feature type="transmembrane region" description="Helical" evidence="2">
    <location>
        <begin position="20"/>
        <end position="45"/>
    </location>
</feature>
<feature type="transmembrane region" description="Helical" evidence="2">
    <location>
        <begin position="186"/>
        <end position="205"/>
    </location>
</feature>
<protein>
    <submittedName>
        <fullName evidence="3">Uncharacterized protein</fullName>
    </submittedName>
</protein>
<feature type="region of interest" description="Disordered" evidence="1">
    <location>
        <begin position="387"/>
        <end position="432"/>
    </location>
</feature>
<comment type="caution">
    <text evidence="3">The sequence shown here is derived from an EMBL/GenBank/DDBJ whole genome shotgun (WGS) entry which is preliminary data.</text>
</comment>
<proteinExistence type="predicted"/>
<gene>
    <name evidence="3" type="ORF">PCOR1329_LOCUS58252</name>
</gene>
<keyword evidence="4" id="KW-1185">Reference proteome</keyword>
<evidence type="ECO:0000313" key="3">
    <source>
        <dbReference type="EMBL" id="CAK0872918.1"/>
    </source>
</evidence>
<feature type="transmembrane region" description="Helical" evidence="2">
    <location>
        <begin position="225"/>
        <end position="244"/>
    </location>
</feature>
<organism evidence="3 4">
    <name type="scientific">Prorocentrum cordatum</name>
    <dbReference type="NCBI Taxonomy" id="2364126"/>
    <lineage>
        <taxon>Eukaryota</taxon>
        <taxon>Sar</taxon>
        <taxon>Alveolata</taxon>
        <taxon>Dinophyceae</taxon>
        <taxon>Prorocentrales</taxon>
        <taxon>Prorocentraceae</taxon>
        <taxon>Prorocentrum</taxon>
    </lineage>
</organism>
<feature type="transmembrane region" description="Helical" evidence="2">
    <location>
        <begin position="138"/>
        <end position="156"/>
    </location>
</feature>
<feature type="compositionally biased region" description="Low complexity" evidence="1">
    <location>
        <begin position="414"/>
        <end position="432"/>
    </location>
</feature>
<dbReference type="EMBL" id="CAUYUJ010017218">
    <property type="protein sequence ID" value="CAK0872918.1"/>
    <property type="molecule type" value="Genomic_DNA"/>
</dbReference>
<evidence type="ECO:0000256" key="1">
    <source>
        <dbReference type="SAM" id="MobiDB-lite"/>
    </source>
</evidence>
<dbReference type="Proteomes" id="UP001189429">
    <property type="component" value="Unassembled WGS sequence"/>
</dbReference>
<keyword evidence="2" id="KW-0472">Membrane</keyword>
<reference evidence="3" key="1">
    <citation type="submission" date="2023-10" db="EMBL/GenBank/DDBJ databases">
        <authorList>
            <person name="Chen Y."/>
            <person name="Shah S."/>
            <person name="Dougan E. K."/>
            <person name="Thang M."/>
            <person name="Chan C."/>
        </authorList>
    </citation>
    <scope>NUCLEOTIDE SEQUENCE [LARGE SCALE GENOMIC DNA]</scope>
</reference>
<evidence type="ECO:0000256" key="2">
    <source>
        <dbReference type="SAM" id="Phobius"/>
    </source>
</evidence>
<sequence length="530" mass="58167">MGLLPHIATASFGAAPQAAVLVGALLGLAASAALLLYIFVFRGLIGQLWNAFASRLQLSDPAMKEEILKRLSSERLHHACCMNIFVTGWCCTKIAIVVANILSGAARWQTFWQDALLIFATFACVLSHVAIQQRQRSSTVTAVYVTFMIWQTLFMSSGPAEQLPFVAAAGFSVLIRGLWSLVCMNWPLVGCLTALHFVCVCAGFARTAASCASDGQVENVDVVKVFVGGELVGDITILVFAPLWRHFSCLRILHEIQASISQSENEAARSLLNIVCDATVELDGNLQIMDETSRLASLLQHGCDRSLKGVSILQYVVEEDHHMFTDRMSSAGDESVANLFHARVRDGISNVLKMEIFHVPVTGCRLRADSHLIGVREFADVTEGVGTLWDGERGPKGQLVRASDAPDPPHARSESAGPWSSTSSESSSGSRSSRCQGELVACIDVVSPRWEIKHFAPSLGLFLGAVPHRRARELLRWIKPEDRGSLIGWVQDRARFDSSDSVRFDFDGFRFRFDSIWDSDLSSDFLLEAY</sequence>